<protein>
    <submittedName>
        <fullName evidence="2">VOC family protein</fullName>
    </submittedName>
</protein>
<dbReference type="PANTHER" id="PTHR35006">
    <property type="entry name" value="GLYOXALASE FAMILY PROTEIN (AFU_ORTHOLOGUE AFUA_5G14830)"/>
    <property type="match status" value="1"/>
</dbReference>
<dbReference type="AlphaFoldDB" id="A0A5C9A2L5"/>
<dbReference type="Proteomes" id="UP000321039">
    <property type="component" value="Unassembled WGS sequence"/>
</dbReference>
<dbReference type="InterPro" id="IPR004360">
    <property type="entry name" value="Glyas_Fos-R_dOase_dom"/>
</dbReference>
<evidence type="ECO:0000313" key="2">
    <source>
        <dbReference type="EMBL" id="TXS94010.1"/>
    </source>
</evidence>
<dbReference type="RefSeq" id="WP_148068352.1">
    <property type="nucleotide sequence ID" value="NZ_VRZA01000003.1"/>
</dbReference>
<accession>A0A5C9A2L5</accession>
<dbReference type="CDD" id="cd07262">
    <property type="entry name" value="VOC_like"/>
    <property type="match status" value="1"/>
</dbReference>
<dbReference type="InterPro" id="IPR037523">
    <property type="entry name" value="VOC_core"/>
</dbReference>
<gene>
    <name evidence="2" type="ORF">FV139_10345</name>
</gene>
<dbReference type="PANTHER" id="PTHR35006:SF2">
    <property type="entry name" value="GLYOXALASE FAMILY PROTEIN (AFU_ORTHOLOGUE AFUA_5G14830)"/>
    <property type="match status" value="1"/>
</dbReference>
<name>A0A5C9A2L5_9GAMM</name>
<evidence type="ECO:0000259" key="1">
    <source>
        <dbReference type="PROSITE" id="PS51819"/>
    </source>
</evidence>
<dbReference type="PROSITE" id="PS51819">
    <property type="entry name" value="VOC"/>
    <property type="match status" value="1"/>
</dbReference>
<dbReference type="InterPro" id="IPR029068">
    <property type="entry name" value="Glyas_Bleomycin-R_OHBP_Dase"/>
</dbReference>
<proteinExistence type="predicted"/>
<comment type="caution">
    <text evidence="2">The sequence shown here is derived from an EMBL/GenBank/DDBJ whole genome shotgun (WGS) entry which is preliminary data.</text>
</comment>
<keyword evidence="3" id="KW-1185">Reference proteome</keyword>
<dbReference type="SUPFAM" id="SSF54593">
    <property type="entry name" value="Glyoxalase/Bleomycin resistance protein/Dihydroxybiphenyl dioxygenase"/>
    <property type="match status" value="1"/>
</dbReference>
<sequence length="123" mass="13383">MIGYVTIGVSDMEKAKAFYTALLEDLGASVLFDMDRIAMIGKGMGEPMLAVCIPYNEEDPSPGNGNMIAINPGSKELVDKLYHKAIELGGTCDGEPGQRIPDMFYGAYFRDPDGNKVAFYQFG</sequence>
<evidence type="ECO:0000313" key="3">
    <source>
        <dbReference type="Proteomes" id="UP000321039"/>
    </source>
</evidence>
<organism evidence="2 3">
    <name type="scientific">Parahaliea maris</name>
    <dbReference type="NCBI Taxonomy" id="2716870"/>
    <lineage>
        <taxon>Bacteria</taxon>
        <taxon>Pseudomonadati</taxon>
        <taxon>Pseudomonadota</taxon>
        <taxon>Gammaproteobacteria</taxon>
        <taxon>Cellvibrionales</taxon>
        <taxon>Halieaceae</taxon>
        <taxon>Parahaliea</taxon>
    </lineage>
</organism>
<reference evidence="2 3" key="1">
    <citation type="submission" date="2019-08" db="EMBL/GenBank/DDBJ databases">
        <title>Parahaliea maris sp. nov., isolated from the surface seawater.</title>
        <authorList>
            <person name="Liu Y."/>
        </authorList>
    </citation>
    <scope>NUCLEOTIDE SEQUENCE [LARGE SCALE GENOMIC DNA]</scope>
    <source>
        <strain evidence="2 3">HSLHS9</strain>
    </source>
</reference>
<dbReference type="Pfam" id="PF00903">
    <property type="entry name" value="Glyoxalase"/>
    <property type="match status" value="1"/>
</dbReference>
<dbReference type="EMBL" id="VRZA01000003">
    <property type="protein sequence ID" value="TXS94010.1"/>
    <property type="molecule type" value="Genomic_DNA"/>
</dbReference>
<dbReference type="Gene3D" id="3.10.180.10">
    <property type="entry name" value="2,3-Dihydroxybiphenyl 1,2-Dioxygenase, domain 1"/>
    <property type="match status" value="1"/>
</dbReference>
<feature type="domain" description="VOC" evidence="1">
    <location>
        <begin position="1"/>
        <end position="122"/>
    </location>
</feature>